<sequence>MSDPNTDQMNTARWMGISIGSLMLAGCFSMALVVARVPIFANIINDPDFFRRALVVHVDLALIVWFYAFIAALMQLVATKAGAWYGAWRGTTPAIIGIVLMVLSAGIKHAEPVLANYVPVVDHPLFITGLVLFGIGVLAAMLSPRLIDDETAGYFPVFPDARIGLRACAIATFAAALTFYGAWLSTPRELENAAYYELIAWGGGHVLQLASETAMLSVWLILIGTILKRPVLSRGKAAFLFGLLVTPHLAMPAFTLAGTSSALYYNGATQLMRWGIFPAVLTMLGFILWELKKTSHVWSWRDPRLVGFATSASLTVTGFILGAMIRGSNTMIPAHYHAAIGAVTVSFMTVALVLIAPQRFGLKATPLFHTDVIKYDTSRTATHTNYETHRTSKDRYSRLFALQPVLFGVGQLVFAIGFAMAGAHGMGRKVYGAEQAVRGVWDWLGLSIMGLGGLVAVAGGLAFIFIFLRESTPLIALKLKSIVGMTYTKEATP</sequence>
<feature type="transmembrane region" description="Helical" evidence="1">
    <location>
        <begin position="12"/>
        <end position="34"/>
    </location>
</feature>
<keyword evidence="3" id="KW-1185">Reference proteome</keyword>
<dbReference type="InterPro" id="IPR036927">
    <property type="entry name" value="Cyt_c_oxase-like_su1_sf"/>
</dbReference>
<dbReference type="SUPFAM" id="SSF81442">
    <property type="entry name" value="Cytochrome c oxidase subunit I-like"/>
    <property type="match status" value="1"/>
</dbReference>
<name>A0A5B8Y2A1_9DELT</name>
<dbReference type="Proteomes" id="UP000321595">
    <property type="component" value="Chromosome"/>
</dbReference>
<dbReference type="RefSeq" id="WP_146963498.1">
    <property type="nucleotide sequence ID" value="NZ_CP042467.1"/>
</dbReference>
<feature type="transmembrane region" description="Helical" evidence="1">
    <location>
        <begin position="336"/>
        <end position="356"/>
    </location>
</feature>
<evidence type="ECO:0000256" key="1">
    <source>
        <dbReference type="SAM" id="Phobius"/>
    </source>
</evidence>
<proteinExistence type="predicted"/>
<evidence type="ECO:0000313" key="3">
    <source>
        <dbReference type="Proteomes" id="UP000321595"/>
    </source>
</evidence>
<organism evidence="2 3">
    <name type="scientific">Microvenator marinus</name>
    <dbReference type="NCBI Taxonomy" id="2600177"/>
    <lineage>
        <taxon>Bacteria</taxon>
        <taxon>Deltaproteobacteria</taxon>
        <taxon>Bradymonadales</taxon>
        <taxon>Microvenatoraceae</taxon>
        <taxon>Microvenator</taxon>
    </lineage>
</organism>
<dbReference type="Gene3D" id="1.20.210.10">
    <property type="entry name" value="Cytochrome c oxidase-like, subunit I domain"/>
    <property type="match status" value="2"/>
</dbReference>
<feature type="transmembrane region" description="Helical" evidence="1">
    <location>
        <begin position="86"/>
        <end position="105"/>
    </location>
</feature>
<protein>
    <recommendedName>
        <fullName evidence="4">Cytochrome oxidase subunit I profile domain-containing protein</fullName>
    </recommendedName>
</protein>
<feature type="transmembrane region" description="Helical" evidence="1">
    <location>
        <begin position="125"/>
        <end position="142"/>
    </location>
</feature>
<keyword evidence="1" id="KW-0472">Membrane</keyword>
<feature type="transmembrane region" description="Helical" evidence="1">
    <location>
        <begin position="205"/>
        <end position="227"/>
    </location>
</feature>
<gene>
    <name evidence="2" type="ORF">FRD01_23300</name>
</gene>
<dbReference type="KEGG" id="bbae:FRD01_23300"/>
<feature type="transmembrane region" description="Helical" evidence="1">
    <location>
        <begin position="54"/>
        <end position="74"/>
    </location>
</feature>
<evidence type="ECO:0008006" key="4">
    <source>
        <dbReference type="Google" id="ProtNLM"/>
    </source>
</evidence>
<accession>A0A5B8Y2A1</accession>
<keyword evidence="1" id="KW-1133">Transmembrane helix</keyword>
<dbReference type="OrthoDB" id="11275at2"/>
<feature type="transmembrane region" description="Helical" evidence="1">
    <location>
        <begin position="271"/>
        <end position="291"/>
    </location>
</feature>
<reference evidence="2 3" key="1">
    <citation type="submission" date="2019-08" db="EMBL/GenBank/DDBJ databases">
        <authorList>
            <person name="Liang Q."/>
        </authorList>
    </citation>
    <scope>NUCLEOTIDE SEQUENCE [LARGE SCALE GENOMIC DNA]</scope>
    <source>
        <strain evidence="2 3">V1718</strain>
    </source>
</reference>
<feature type="transmembrane region" description="Helical" evidence="1">
    <location>
        <begin position="399"/>
        <end position="423"/>
    </location>
</feature>
<dbReference type="EMBL" id="CP042467">
    <property type="protein sequence ID" value="QED30106.1"/>
    <property type="molecule type" value="Genomic_DNA"/>
</dbReference>
<keyword evidence="1" id="KW-0812">Transmembrane</keyword>
<dbReference type="AlphaFoldDB" id="A0A5B8Y2A1"/>
<feature type="transmembrane region" description="Helical" evidence="1">
    <location>
        <begin position="163"/>
        <end position="185"/>
    </location>
</feature>
<evidence type="ECO:0000313" key="2">
    <source>
        <dbReference type="EMBL" id="QED30106.1"/>
    </source>
</evidence>
<feature type="transmembrane region" description="Helical" evidence="1">
    <location>
        <begin position="239"/>
        <end position="265"/>
    </location>
</feature>
<feature type="transmembrane region" description="Helical" evidence="1">
    <location>
        <begin position="443"/>
        <end position="468"/>
    </location>
</feature>
<feature type="transmembrane region" description="Helical" evidence="1">
    <location>
        <begin position="303"/>
        <end position="324"/>
    </location>
</feature>